<evidence type="ECO:0000256" key="1">
    <source>
        <dbReference type="SAM" id="Phobius"/>
    </source>
</evidence>
<organism evidence="2 3">
    <name type="scientific">Callorhinchus milii</name>
    <name type="common">Ghost shark</name>
    <dbReference type="NCBI Taxonomy" id="7868"/>
    <lineage>
        <taxon>Eukaryota</taxon>
        <taxon>Metazoa</taxon>
        <taxon>Chordata</taxon>
        <taxon>Craniata</taxon>
        <taxon>Vertebrata</taxon>
        <taxon>Chondrichthyes</taxon>
        <taxon>Holocephali</taxon>
        <taxon>Chimaeriformes</taxon>
        <taxon>Callorhinchidae</taxon>
        <taxon>Callorhinchus</taxon>
    </lineage>
</organism>
<reference evidence="2" key="5">
    <citation type="submission" date="2025-09" db="UniProtKB">
        <authorList>
            <consortium name="Ensembl"/>
        </authorList>
    </citation>
    <scope>IDENTIFICATION</scope>
</reference>
<dbReference type="Proteomes" id="UP000314986">
    <property type="component" value="Unassembled WGS sequence"/>
</dbReference>
<reference evidence="3" key="3">
    <citation type="journal article" date="2014" name="Nature">
        <title>Elephant shark genome provides unique insights into gnathostome evolution.</title>
        <authorList>
            <consortium name="International Elephant Shark Genome Sequencing Consortium"/>
            <person name="Venkatesh B."/>
            <person name="Lee A.P."/>
            <person name="Ravi V."/>
            <person name="Maurya A.K."/>
            <person name="Lian M.M."/>
            <person name="Swann J.B."/>
            <person name="Ohta Y."/>
            <person name="Flajnik M.F."/>
            <person name="Sutoh Y."/>
            <person name="Kasahara M."/>
            <person name="Hoon S."/>
            <person name="Gangu V."/>
            <person name="Roy S.W."/>
            <person name="Irimia M."/>
            <person name="Korzh V."/>
            <person name="Kondrychyn I."/>
            <person name="Lim Z.W."/>
            <person name="Tay B.H."/>
            <person name="Tohari S."/>
            <person name="Kong K.W."/>
            <person name="Ho S."/>
            <person name="Lorente-Galdos B."/>
            <person name="Quilez J."/>
            <person name="Marques-Bonet T."/>
            <person name="Raney B.J."/>
            <person name="Ingham P.W."/>
            <person name="Tay A."/>
            <person name="Hillier L.W."/>
            <person name="Minx P."/>
            <person name="Boehm T."/>
            <person name="Wilson R.K."/>
            <person name="Brenner S."/>
            <person name="Warren W.C."/>
        </authorList>
    </citation>
    <scope>NUCLEOTIDE SEQUENCE [LARGE SCALE GENOMIC DNA]</scope>
</reference>
<dbReference type="InParanoid" id="A0A4W3JXK0"/>
<dbReference type="STRING" id="7868.ENSCMIP00000047642"/>
<accession>A0A4W3JXK0</accession>
<name>A0A4W3JXK0_CALMI</name>
<feature type="transmembrane region" description="Helical" evidence="1">
    <location>
        <begin position="32"/>
        <end position="50"/>
    </location>
</feature>
<keyword evidence="1" id="KW-1133">Transmembrane helix</keyword>
<dbReference type="GeneTree" id="ENSGT00390000014794"/>
<sequence length="285" mass="32979">CFVKSIAIIPRLVFILHTLLAVWRVTTVKENQNYWLLTLLILLICIEMIVTLKIRKGKDYKGFSPAIFFYLINIIPSIWILEQRESCQKCNGKLCCFSWLNASSNIDDWTLALHQALLILLILGKWLLPMGAGITRDQLSQLLLMFVGIAADILEFSSETCNSDLVFLIMAVWTWSMLQFPLDVVGKMRNLLLCKHSADLWNICISIFIQDGPFLFVRLYLMLKHHVINQMLAFFAVKNALVLILQVYRLVVIYLDIRESLNSQQQNRQRETNCCPCDIEDTQFL</sequence>
<reference evidence="3" key="2">
    <citation type="journal article" date="2007" name="PLoS Biol.">
        <title>Survey sequencing and comparative analysis of the elephant shark (Callorhinchus milii) genome.</title>
        <authorList>
            <person name="Venkatesh B."/>
            <person name="Kirkness E.F."/>
            <person name="Loh Y.H."/>
            <person name="Halpern A.L."/>
            <person name="Lee A.P."/>
            <person name="Johnson J."/>
            <person name="Dandona N."/>
            <person name="Viswanathan L.D."/>
            <person name="Tay A."/>
            <person name="Venter J.C."/>
            <person name="Strausberg R.L."/>
            <person name="Brenner S."/>
        </authorList>
    </citation>
    <scope>NUCLEOTIDE SEQUENCE [LARGE SCALE GENOMIC DNA]</scope>
</reference>
<keyword evidence="3" id="KW-1185">Reference proteome</keyword>
<evidence type="ECO:0000313" key="3">
    <source>
        <dbReference type="Proteomes" id="UP000314986"/>
    </source>
</evidence>
<feature type="transmembrane region" description="Helical" evidence="1">
    <location>
        <begin position="198"/>
        <end position="221"/>
    </location>
</feature>
<dbReference type="Ensembl" id="ENSCMIT00000048314.1">
    <property type="protein sequence ID" value="ENSCMIP00000047642.1"/>
    <property type="gene ID" value="ENSCMIG00000019508.1"/>
</dbReference>
<reference evidence="3" key="1">
    <citation type="journal article" date="2006" name="Science">
        <title>Ancient noncoding elements conserved in the human genome.</title>
        <authorList>
            <person name="Venkatesh B."/>
            <person name="Kirkness E.F."/>
            <person name="Loh Y.H."/>
            <person name="Halpern A.L."/>
            <person name="Lee A.P."/>
            <person name="Johnson J."/>
            <person name="Dandona N."/>
            <person name="Viswanathan L.D."/>
            <person name="Tay A."/>
            <person name="Venter J.C."/>
            <person name="Strausberg R.L."/>
            <person name="Brenner S."/>
        </authorList>
    </citation>
    <scope>NUCLEOTIDE SEQUENCE [LARGE SCALE GENOMIC DNA]</scope>
</reference>
<feature type="transmembrane region" description="Helical" evidence="1">
    <location>
        <begin position="165"/>
        <end position="186"/>
    </location>
</feature>
<keyword evidence="1" id="KW-0812">Transmembrane</keyword>
<protein>
    <submittedName>
        <fullName evidence="2">Transmembrane protein 26a</fullName>
    </submittedName>
</protein>
<proteinExistence type="predicted"/>
<feature type="transmembrane region" description="Helical" evidence="1">
    <location>
        <begin position="233"/>
        <end position="255"/>
    </location>
</feature>
<dbReference type="PANTHER" id="PTHR22168:SF3">
    <property type="entry name" value="TRANSMEMBRANE PROTEIN 26"/>
    <property type="match status" value="1"/>
</dbReference>
<dbReference type="OMA" id="HHGTQYC"/>
<reference evidence="2" key="4">
    <citation type="submission" date="2025-08" db="UniProtKB">
        <authorList>
            <consortium name="Ensembl"/>
        </authorList>
    </citation>
    <scope>IDENTIFICATION</scope>
</reference>
<feature type="transmembrane region" description="Helical" evidence="1">
    <location>
        <begin position="109"/>
        <end position="128"/>
    </location>
</feature>
<dbReference type="AlphaFoldDB" id="A0A4W3JXK0"/>
<dbReference type="PANTHER" id="PTHR22168">
    <property type="entry name" value="TMEM26 PROTEIN"/>
    <property type="match status" value="1"/>
</dbReference>
<keyword evidence="1" id="KW-0472">Membrane</keyword>
<evidence type="ECO:0000313" key="2">
    <source>
        <dbReference type="Ensembl" id="ENSCMIP00000047642.1"/>
    </source>
</evidence>
<feature type="transmembrane region" description="Helical" evidence="1">
    <location>
        <begin position="7"/>
        <end position="26"/>
    </location>
</feature>
<dbReference type="Pfam" id="PF09772">
    <property type="entry name" value="Tmem26"/>
    <property type="match status" value="1"/>
</dbReference>
<dbReference type="InterPro" id="IPR019169">
    <property type="entry name" value="Transmembrane_26"/>
</dbReference>
<feature type="transmembrane region" description="Helical" evidence="1">
    <location>
        <begin position="62"/>
        <end position="81"/>
    </location>
</feature>